<protein>
    <submittedName>
        <fullName evidence="7">PTS fructose transporter subunit IIA</fullName>
    </submittedName>
</protein>
<dbReference type="PANTHER" id="PTHR47738">
    <property type="entry name" value="PTS SYSTEM FRUCTOSE-LIKE EIIA COMPONENT-RELATED"/>
    <property type="match status" value="1"/>
</dbReference>
<dbReference type="InterPro" id="IPR051541">
    <property type="entry name" value="PTS_SugarTrans_NitroReg"/>
</dbReference>
<dbReference type="PANTHER" id="PTHR47738:SF2">
    <property type="entry name" value="PTS SYSTEM FRUCTOSE-LIKE EIIA COMPONENT"/>
    <property type="match status" value="1"/>
</dbReference>
<dbReference type="Gene3D" id="3.40.930.10">
    <property type="entry name" value="Mannitol-specific EII, Chain A"/>
    <property type="match status" value="1"/>
</dbReference>
<dbReference type="PROSITE" id="PS51094">
    <property type="entry name" value="PTS_EIIA_TYPE_2"/>
    <property type="match status" value="1"/>
</dbReference>
<gene>
    <name evidence="7" type="ORF">EMU01_14410</name>
</gene>
<dbReference type="GeneID" id="60998362"/>
<evidence type="ECO:0000313" key="7">
    <source>
        <dbReference type="EMBL" id="GEL80297.1"/>
    </source>
</evidence>
<dbReference type="InterPro" id="IPR004715">
    <property type="entry name" value="PTS_IIA_fruc"/>
</dbReference>
<dbReference type="PROSITE" id="PS00372">
    <property type="entry name" value="PTS_EIIA_TYPE_2_HIS"/>
    <property type="match status" value="1"/>
</dbReference>
<evidence type="ECO:0000256" key="1">
    <source>
        <dbReference type="ARBA" id="ARBA00022448"/>
    </source>
</evidence>
<keyword evidence="5" id="KW-0598">Phosphotransferase system</keyword>
<evidence type="ECO:0000256" key="5">
    <source>
        <dbReference type="ARBA" id="ARBA00022683"/>
    </source>
</evidence>
<keyword evidence="3" id="KW-0762">Sugar transport</keyword>
<dbReference type="NCBIfam" id="TIGR00848">
    <property type="entry name" value="fruA"/>
    <property type="match status" value="1"/>
</dbReference>
<proteinExistence type="predicted"/>
<dbReference type="InterPro" id="IPR016152">
    <property type="entry name" value="PTrfase/Anion_transptr"/>
</dbReference>
<evidence type="ECO:0000256" key="4">
    <source>
        <dbReference type="ARBA" id="ARBA00022679"/>
    </source>
</evidence>
<evidence type="ECO:0000313" key="8">
    <source>
        <dbReference type="Proteomes" id="UP000321175"/>
    </source>
</evidence>
<evidence type="ECO:0000259" key="6">
    <source>
        <dbReference type="PROSITE" id="PS51094"/>
    </source>
</evidence>
<dbReference type="Pfam" id="PF00359">
    <property type="entry name" value="PTS_EIIA_2"/>
    <property type="match status" value="1"/>
</dbReference>
<accession>A0ABQ0VCW0</accession>
<evidence type="ECO:0000256" key="3">
    <source>
        <dbReference type="ARBA" id="ARBA00022597"/>
    </source>
</evidence>
<comment type="caution">
    <text evidence="7">The sequence shown here is derived from an EMBL/GenBank/DDBJ whole genome shotgun (WGS) entry which is preliminary data.</text>
</comment>
<keyword evidence="2" id="KW-0597">Phosphoprotein</keyword>
<name>A0ABQ0VCW0_ENTMU</name>
<dbReference type="InterPro" id="IPR002178">
    <property type="entry name" value="PTS_EIIA_type-2_dom"/>
</dbReference>
<dbReference type="Proteomes" id="UP000321175">
    <property type="component" value="Unassembled WGS sequence"/>
</dbReference>
<keyword evidence="8" id="KW-1185">Reference proteome</keyword>
<feature type="domain" description="PTS EIIA type-2" evidence="6">
    <location>
        <begin position="6"/>
        <end position="148"/>
    </location>
</feature>
<keyword evidence="4" id="KW-0808">Transferase</keyword>
<reference evidence="7 8" key="1">
    <citation type="submission" date="2019-07" db="EMBL/GenBank/DDBJ databases">
        <title>Whole genome shotgun sequence of Enterococcus mundtii NBRC 100490.</title>
        <authorList>
            <person name="Hosoyama A."/>
            <person name="Uohara A."/>
            <person name="Ohji S."/>
            <person name="Ichikawa N."/>
        </authorList>
    </citation>
    <scope>NUCLEOTIDE SEQUENCE [LARGE SCALE GENOMIC DNA]</scope>
    <source>
        <strain evidence="7 8">NBRC 100490</strain>
    </source>
</reference>
<dbReference type="CDD" id="cd00211">
    <property type="entry name" value="PTS_IIA_fru"/>
    <property type="match status" value="1"/>
</dbReference>
<keyword evidence="1" id="KW-0813">Transport</keyword>
<dbReference type="EMBL" id="BJWA01000008">
    <property type="protein sequence ID" value="GEL80297.1"/>
    <property type="molecule type" value="Genomic_DNA"/>
</dbReference>
<evidence type="ECO:0000256" key="2">
    <source>
        <dbReference type="ARBA" id="ARBA00022553"/>
    </source>
</evidence>
<organism evidence="7 8">
    <name type="scientific">Enterococcus mundtii</name>
    <dbReference type="NCBI Taxonomy" id="53346"/>
    <lineage>
        <taxon>Bacteria</taxon>
        <taxon>Bacillati</taxon>
        <taxon>Bacillota</taxon>
        <taxon>Bacilli</taxon>
        <taxon>Lactobacillales</taxon>
        <taxon>Enterococcaceae</taxon>
        <taxon>Enterococcus</taxon>
    </lineage>
</organism>
<dbReference type="RefSeq" id="WP_071866718.1">
    <property type="nucleotide sequence ID" value="NZ_BJWA01000008.1"/>
</dbReference>
<sequence length="148" mass="16557">MTEIRDLLKSAFVNFELKATEKEAAINELSTTFVKKGVVRNDSVYFDAVMKREEESTTGIGFGIAIPHGKSAAVTESALGFGRSQAGITYDSMDGKPVHLMFLIAVPEMSNNEHLRILSKLSRKLMHEDVRQKLMAVTDVEEIYQIFE</sequence>
<dbReference type="SUPFAM" id="SSF55804">
    <property type="entry name" value="Phoshotransferase/anion transport protein"/>
    <property type="match status" value="1"/>
</dbReference>